<dbReference type="EMBL" id="HBGU01057684">
    <property type="protein sequence ID" value="CAD9509453.1"/>
    <property type="molecule type" value="Transcribed_RNA"/>
</dbReference>
<gene>
    <name evidence="1" type="ORF">CBRE1094_LOCUS31361</name>
</gene>
<dbReference type="GO" id="GO:0031490">
    <property type="term" value="F:chromatin DNA binding"/>
    <property type="evidence" value="ECO:0007669"/>
    <property type="project" value="TreeGrafter"/>
</dbReference>
<dbReference type="GO" id="GO:0003713">
    <property type="term" value="F:transcription coactivator activity"/>
    <property type="evidence" value="ECO:0007669"/>
    <property type="project" value="InterPro"/>
</dbReference>
<dbReference type="AlphaFoldDB" id="A0A7S2I5W5"/>
<proteinExistence type="predicted"/>
<organism evidence="1">
    <name type="scientific">Haptolina brevifila</name>
    <dbReference type="NCBI Taxonomy" id="156173"/>
    <lineage>
        <taxon>Eukaryota</taxon>
        <taxon>Haptista</taxon>
        <taxon>Haptophyta</taxon>
        <taxon>Prymnesiophyceae</taxon>
        <taxon>Prymnesiales</taxon>
        <taxon>Prymnesiaceae</taxon>
        <taxon>Haptolina</taxon>
    </lineage>
</organism>
<dbReference type="SUPFAM" id="SSF50729">
    <property type="entry name" value="PH domain-like"/>
    <property type="match status" value="1"/>
</dbReference>
<sequence>MQDPELANRQPVPMAGEFFFLSRDGISFSAKSGGTEVKCSGTLYLSTLRMVVVADQSSHSSSIWAALGMANRANAVSGFDMPLATLYGEGFNQPIFGANNMTGTSPPLDGSGFVEDIKWCISFNNGGVGTFLPLFFRLLAEMRQRLSQDAPTNQSSHSPVEVQSMVNAAFVDPSDPTRLFVPQ</sequence>
<evidence type="ECO:0000313" key="1">
    <source>
        <dbReference type="EMBL" id="CAD9509453.1"/>
    </source>
</evidence>
<accession>A0A7S2I5W5</accession>
<dbReference type="PANTHER" id="PTHR31606">
    <property type="entry name" value="WW DOMAIN BINDING PROTEIN 2, ISOFORM E"/>
    <property type="match status" value="1"/>
</dbReference>
<dbReference type="InterPro" id="IPR044852">
    <property type="entry name" value="WBP2-like"/>
</dbReference>
<dbReference type="CDD" id="cd13214">
    <property type="entry name" value="PH-GRAM_WBP2"/>
    <property type="match status" value="1"/>
</dbReference>
<dbReference type="GO" id="GO:0005634">
    <property type="term" value="C:nucleus"/>
    <property type="evidence" value="ECO:0007669"/>
    <property type="project" value="TreeGrafter"/>
</dbReference>
<protein>
    <submittedName>
        <fullName evidence="1">Uncharacterized protein</fullName>
    </submittedName>
</protein>
<reference evidence="1" key="1">
    <citation type="submission" date="2021-01" db="EMBL/GenBank/DDBJ databases">
        <authorList>
            <person name="Corre E."/>
            <person name="Pelletier E."/>
            <person name="Niang G."/>
            <person name="Scheremetjew M."/>
            <person name="Finn R."/>
            <person name="Kale V."/>
            <person name="Holt S."/>
            <person name="Cochrane G."/>
            <person name="Meng A."/>
            <person name="Brown T."/>
            <person name="Cohen L."/>
        </authorList>
    </citation>
    <scope>NUCLEOTIDE SEQUENCE</scope>
    <source>
        <strain evidence="1">UTEX LB 985</strain>
    </source>
</reference>
<name>A0A7S2I5W5_9EUKA</name>
<dbReference type="PANTHER" id="PTHR31606:SF1">
    <property type="entry name" value="WW DOMAIN BINDING PROTEIN 2, ISOFORM E"/>
    <property type="match status" value="1"/>
</dbReference>